<organism evidence="2 3">
    <name type="scientific">Heliorestis convoluta</name>
    <dbReference type="NCBI Taxonomy" id="356322"/>
    <lineage>
        <taxon>Bacteria</taxon>
        <taxon>Bacillati</taxon>
        <taxon>Bacillota</taxon>
        <taxon>Clostridia</taxon>
        <taxon>Eubacteriales</taxon>
        <taxon>Heliobacteriaceae</taxon>
        <taxon>Heliorestis</taxon>
    </lineage>
</organism>
<dbReference type="Proteomes" id="UP000366051">
    <property type="component" value="Chromosome"/>
</dbReference>
<dbReference type="RefSeq" id="WP_162007966.1">
    <property type="nucleotide sequence ID" value="NZ_CP045875.1"/>
</dbReference>
<proteinExistence type="predicted"/>
<dbReference type="SUPFAM" id="SSF58104">
    <property type="entry name" value="Methyl-accepting chemotaxis protein (MCP) signaling domain"/>
    <property type="match status" value="1"/>
</dbReference>
<evidence type="ECO:0000313" key="3">
    <source>
        <dbReference type="Proteomes" id="UP000366051"/>
    </source>
</evidence>
<evidence type="ECO:0000256" key="1">
    <source>
        <dbReference type="SAM" id="Coils"/>
    </source>
</evidence>
<dbReference type="EMBL" id="CP045875">
    <property type="protein sequence ID" value="QGG47999.1"/>
    <property type="molecule type" value="Genomic_DNA"/>
</dbReference>
<keyword evidence="3" id="KW-1185">Reference proteome</keyword>
<accession>A0A5Q2N2C8</accession>
<evidence type="ECO:0000313" key="2">
    <source>
        <dbReference type="EMBL" id="QGG47999.1"/>
    </source>
</evidence>
<reference evidence="3" key="1">
    <citation type="submission" date="2019-11" db="EMBL/GenBank/DDBJ databases">
        <title>Genome sequence of Heliorestis convoluta strain HH, an alkaliphilic and minimalistic phototrophic bacterium from a soda lake in Egypt.</title>
        <authorList>
            <person name="Dewey E.D."/>
            <person name="Stokes L.M."/>
            <person name="Burchell B.M."/>
            <person name="Shaffer K.N."/>
            <person name="Huntington A.M."/>
            <person name="Baker J.M."/>
            <person name="Nadendla S."/>
            <person name="Giglio M.G."/>
            <person name="Touchman J.W."/>
            <person name="Blankenship R.E."/>
            <person name="Madigan M.T."/>
            <person name="Sattley W.M."/>
        </authorList>
    </citation>
    <scope>NUCLEOTIDE SEQUENCE [LARGE SCALE GENOMIC DNA]</scope>
    <source>
        <strain evidence="3">HH</strain>
    </source>
</reference>
<name>A0A5Q2N2C8_9FIRM</name>
<sequence>MRSWRAKESSEEVRRIVADIRKEITAVTEEAQAGIQEVEVGNVVVQRARQSFASIENNSQVLSEAIGKVASAVRMMTQKGDDIVKNFLTIDEIARKNSEDSQTSAVSMEEQRALMEELAASADTLKEIAQILEDKAKQFRLT</sequence>
<dbReference type="KEGG" id="hcv:FTV88_1901"/>
<feature type="coiled-coil region" evidence="1">
    <location>
        <begin position="108"/>
        <end position="135"/>
    </location>
</feature>
<keyword evidence="1" id="KW-0175">Coiled coil</keyword>
<dbReference type="Gene3D" id="1.10.287.950">
    <property type="entry name" value="Methyl-accepting chemotaxis protein"/>
    <property type="match status" value="1"/>
</dbReference>
<protein>
    <submittedName>
        <fullName evidence="2">Methyl-accepting chemotaxis protein</fullName>
    </submittedName>
</protein>
<dbReference type="AlphaFoldDB" id="A0A5Q2N2C8"/>
<gene>
    <name evidence="2" type="ORF">FTV88_1901</name>
</gene>